<dbReference type="InterPro" id="IPR001763">
    <property type="entry name" value="Rhodanese-like_dom"/>
</dbReference>
<dbReference type="SMART" id="SM00450">
    <property type="entry name" value="RHOD"/>
    <property type="match status" value="1"/>
</dbReference>
<gene>
    <name evidence="2" type="ORF">A3C72_00890</name>
</gene>
<dbReference type="CDD" id="cd00158">
    <property type="entry name" value="RHOD"/>
    <property type="match status" value="1"/>
</dbReference>
<dbReference type="PROSITE" id="PS50206">
    <property type="entry name" value="RHODANESE_3"/>
    <property type="match status" value="1"/>
</dbReference>
<feature type="domain" description="Rhodanese" evidence="1">
    <location>
        <begin position="1"/>
        <end position="78"/>
    </location>
</feature>
<dbReference type="PANTHER" id="PTHR43031">
    <property type="entry name" value="FAD-DEPENDENT OXIDOREDUCTASE"/>
    <property type="match status" value="1"/>
</dbReference>
<organism evidence="2 3">
    <name type="scientific">Candidatus Taylorbacteria bacterium RIFCSPHIGHO2_02_FULL_43_32b</name>
    <dbReference type="NCBI Taxonomy" id="1802306"/>
    <lineage>
        <taxon>Bacteria</taxon>
        <taxon>Candidatus Tayloriibacteriota</taxon>
    </lineage>
</organism>
<accession>A0A1G2MLA5</accession>
<dbReference type="STRING" id="1802306.A3C72_00890"/>
<dbReference type="EMBL" id="MHRK01000025">
    <property type="protein sequence ID" value="OHA23821.1"/>
    <property type="molecule type" value="Genomic_DNA"/>
</dbReference>
<dbReference type="Gene3D" id="3.40.250.10">
    <property type="entry name" value="Rhodanese-like domain"/>
    <property type="match status" value="1"/>
</dbReference>
<sequence>MSGGAVIIDVRTWDEYASGHIFEQKINELDKTKNYALYCRSGNRSANAMALMSKIGFDAVVDLKGGIKEWVANGNTLSCEGATLCRIN</sequence>
<evidence type="ECO:0000313" key="3">
    <source>
        <dbReference type="Proteomes" id="UP000177130"/>
    </source>
</evidence>
<dbReference type="Pfam" id="PF00581">
    <property type="entry name" value="Rhodanese"/>
    <property type="match status" value="1"/>
</dbReference>
<comment type="caution">
    <text evidence="2">The sequence shown here is derived from an EMBL/GenBank/DDBJ whole genome shotgun (WGS) entry which is preliminary data.</text>
</comment>
<protein>
    <recommendedName>
        <fullName evidence="1">Rhodanese domain-containing protein</fullName>
    </recommendedName>
</protein>
<dbReference type="InterPro" id="IPR050229">
    <property type="entry name" value="GlpE_sulfurtransferase"/>
</dbReference>
<evidence type="ECO:0000259" key="1">
    <source>
        <dbReference type="PROSITE" id="PS50206"/>
    </source>
</evidence>
<evidence type="ECO:0000313" key="2">
    <source>
        <dbReference type="EMBL" id="OHA23821.1"/>
    </source>
</evidence>
<dbReference type="PANTHER" id="PTHR43031:SF18">
    <property type="entry name" value="RHODANESE-RELATED SULFURTRANSFERASES"/>
    <property type="match status" value="1"/>
</dbReference>
<proteinExistence type="predicted"/>
<dbReference type="Proteomes" id="UP000177130">
    <property type="component" value="Unassembled WGS sequence"/>
</dbReference>
<name>A0A1G2MLA5_9BACT</name>
<dbReference type="SUPFAM" id="SSF52821">
    <property type="entry name" value="Rhodanese/Cell cycle control phosphatase"/>
    <property type="match status" value="1"/>
</dbReference>
<dbReference type="AlphaFoldDB" id="A0A1G2MLA5"/>
<dbReference type="InterPro" id="IPR036873">
    <property type="entry name" value="Rhodanese-like_dom_sf"/>
</dbReference>
<reference evidence="2 3" key="1">
    <citation type="journal article" date="2016" name="Nat. Commun.">
        <title>Thousands of microbial genomes shed light on interconnected biogeochemical processes in an aquifer system.</title>
        <authorList>
            <person name="Anantharaman K."/>
            <person name="Brown C.T."/>
            <person name="Hug L.A."/>
            <person name="Sharon I."/>
            <person name="Castelle C.J."/>
            <person name="Probst A.J."/>
            <person name="Thomas B.C."/>
            <person name="Singh A."/>
            <person name="Wilkins M.J."/>
            <person name="Karaoz U."/>
            <person name="Brodie E.L."/>
            <person name="Williams K.H."/>
            <person name="Hubbard S.S."/>
            <person name="Banfield J.F."/>
        </authorList>
    </citation>
    <scope>NUCLEOTIDE SEQUENCE [LARGE SCALE GENOMIC DNA]</scope>
</reference>